<accession>A0A8H4QJN6</accession>
<sequence>MSDSDTDSDAPSVEHLFDQAFTEPNPGPALQKIVDDHPSYTNIEFPLIKAYFDAASTDPSRANILAGALAGLGPDTLKGAINRELARSVHFVFRAVPEDTAFGPSNPILLHSLLSGLSLKYSLTQTSAMYSAIEKGLEPTDVEHPLLDALNAEVLVVGACIQLLLAGSVLASERAGTYRRTAEVVAKNLRDSRDAGRVKDAQAVNVLNLAIEHAETGMRKENERDDVWNLLFQKTS</sequence>
<gene>
    <name evidence="1" type="ORF">D9613_004478</name>
</gene>
<protein>
    <submittedName>
        <fullName evidence="1">Uncharacterized protein</fullName>
    </submittedName>
</protein>
<organism evidence="1 2">
    <name type="scientific">Agrocybe pediades</name>
    <dbReference type="NCBI Taxonomy" id="84607"/>
    <lineage>
        <taxon>Eukaryota</taxon>
        <taxon>Fungi</taxon>
        <taxon>Dikarya</taxon>
        <taxon>Basidiomycota</taxon>
        <taxon>Agaricomycotina</taxon>
        <taxon>Agaricomycetes</taxon>
        <taxon>Agaricomycetidae</taxon>
        <taxon>Agaricales</taxon>
        <taxon>Agaricineae</taxon>
        <taxon>Strophariaceae</taxon>
        <taxon>Agrocybe</taxon>
    </lineage>
</organism>
<reference evidence="1 2" key="1">
    <citation type="submission" date="2019-12" db="EMBL/GenBank/DDBJ databases">
        <authorList>
            <person name="Floudas D."/>
            <person name="Bentzer J."/>
            <person name="Ahren D."/>
            <person name="Johansson T."/>
            <person name="Persson P."/>
            <person name="Tunlid A."/>
        </authorList>
    </citation>
    <scope>NUCLEOTIDE SEQUENCE [LARGE SCALE GENOMIC DNA]</scope>
    <source>
        <strain evidence="1 2">CBS 102.39</strain>
    </source>
</reference>
<dbReference type="AlphaFoldDB" id="A0A8H4QJN6"/>
<evidence type="ECO:0000313" key="2">
    <source>
        <dbReference type="Proteomes" id="UP000521872"/>
    </source>
</evidence>
<name>A0A8H4QJN6_9AGAR</name>
<evidence type="ECO:0000313" key="1">
    <source>
        <dbReference type="EMBL" id="KAF4612031.1"/>
    </source>
</evidence>
<comment type="caution">
    <text evidence="1">The sequence shown here is derived from an EMBL/GenBank/DDBJ whole genome shotgun (WGS) entry which is preliminary data.</text>
</comment>
<dbReference type="Proteomes" id="UP000521872">
    <property type="component" value="Unassembled WGS sequence"/>
</dbReference>
<dbReference type="EMBL" id="JAACJL010000057">
    <property type="protein sequence ID" value="KAF4612031.1"/>
    <property type="molecule type" value="Genomic_DNA"/>
</dbReference>
<keyword evidence="2" id="KW-1185">Reference proteome</keyword>
<proteinExistence type="predicted"/>